<evidence type="ECO:0000256" key="2">
    <source>
        <dbReference type="ARBA" id="ARBA00004956"/>
    </source>
</evidence>
<dbReference type="GO" id="GO:0046872">
    <property type="term" value="F:metal ion binding"/>
    <property type="evidence" value="ECO:0007669"/>
    <property type="project" value="InterPro"/>
</dbReference>
<keyword evidence="21" id="KW-1185">Reference proteome</keyword>
<reference evidence="20 21" key="1">
    <citation type="journal article" date="2018" name="MBio">
        <title>Comparative Genomics Reveals the Core Gene Toolbox for the Fungus-Insect Symbiosis.</title>
        <authorList>
            <person name="Wang Y."/>
            <person name="Stata M."/>
            <person name="Wang W."/>
            <person name="Stajich J.E."/>
            <person name="White M.M."/>
            <person name="Moncalvo J.M."/>
        </authorList>
    </citation>
    <scope>NUCLEOTIDE SEQUENCE [LARGE SCALE GENOMIC DNA]</scope>
    <source>
        <strain evidence="20 21">SWE-8-4</strain>
    </source>
</reference>
<evidence type="ECO:0000259" key="18">
    <source>
        <dbReference type="PROSITE" id="PS50980"/>
    </source>
</evidence>
<evidence type="ECO:0000256" key="5">
    <source>
        <dbReference type="ARBA" id="ARBA00022741"/>
    </source>
</evidence>
<evidence type="ECO:0000259" key="19">
    <source>
        <dbReference type="PROSITE" id="PS50989"/>
    </source>
</evidence>
<dbReference type="GO" id="GO:0005524">
    <property type="term" value="F:ATP binding"/>
    <property type="evidence" value="ECO:0007669"/>
    <property type="project" value="UniProtKB-UniRule"/>
</dbReference>
<keyword evidence="3" id="KW-0444">Lipid biosynthesis</keyword>
<dbReference type="CDD" id="cd06850">
    <property type="entry name" value="biotinyl_domain"/>
    <property type="match status" value="1"/>
</dbReference>
<dbReference type="InterPro" id="IPR016185">
    <property type="entry name" value="PreATP-grasp_dom_sf"/>
</dbReference>
<dbReference type="PROSITE" id="PS00866">
    <property type="entry name" value="CPSASE_1"/>
    <property type="match status" value="1"/>
</dbReference>
<dbReference type="InterPro" id="IPR049074">
    <property type="entry name" value="ACCA_BT"/>
</dbReference>
<evidence type="ECO:0000313" key="20">
    <source>
        <dbReference type="EMBL" id="PVU96100.1"/>
    </source>
</evidence>
<dbReference type="PROSITE" id="PS00867">
    <property type="entry name" value="CPSASE_2"/>
    <property type="match status" value="1"/>
</dbReference>
<dbReference type="EMBL" id="MBFR01000040">
    <property type="protein sequence ID" value="PVU96100.1"/>
    <property type="molecule type" value="Genomic_DNA"/>
</dbReference>
<evidence type="ECO:0000313" key="21">
    <source>
        <dbReference type="Proteomes" id="UP000245383"/>
    </source>
</evidence>
<comment type="catalytic activity">
    <reaction evidence="13">
        <text>N(6)-biotinyl-L-lysyl-[protein] + hydrogencarbonate + ATP = N(6)-carboxybiotinyl-L-lysyl-[protein] + ADP + phosphate + H(+)</text>
        <dbReference type="Rhea" id="RHEA:13501"/>
        <dbReference type="Rhea" id="RHEA-COMP:10505"/>
        <dbReference type="Rhea" id="RHEA-COMP:10506"/>
        <dbReference type="ChEBI" id="CHEBI:15378"/>
        <dbReference type="ChEBI" id="CHEBI:17544"/>
        <dbReference type="ChEBI" id="CHEBI:30616"/>
        <dbReference type="ChEBI" id="CHEBI:43474"/>
        <dbReference type="ChEBI" id="CHEBI:83144"/>
        <dbReference type="ChEBI" id="CHEBI:83145"/>
        <dbReference type="ChEBI" id="CHEBI:456216"/>
        <dbReference type="EC" id="6.3.4.14"/>
    </reaction>
</comment>
<dbReference type="Gene3D" id="3.90.226.10">
    <property type="entry name" value="2-enoyl-CoA Hydratase, Chain A, domain 1"/>
    <property type="match status" value="2"/>
</dbReference>
<sequence length="2286" mass="258338">MKLDKFIGGNSVQAAENSAVKDFVIQNKGHTVITKILIANNGIGAVKEIRSIRQWAYSTFKNEKAIKFIVMASTDDLQSNAEFIRLADQYVEVPGGSNNNNYANVDLIVDIAERTGAHAVWAGWGHASENPALPRKLMESKHKIVFIGPPPSAMHSLGDKILSTIVAQSAKVPTMPWSGDGVDETFINSDGCVEVAEHVYLKATTTDPDIGLQQAKRIGFPVMIKASEGGGGKGIRMVFKEEDFCSMFKMCKNEVPGSPIFIMKLASDSRHLEVQILADQYGNAISLLGRDCSVQRRHQKIIEEAPVTIASKETFNLMEKAAVCLAKLVGYVSAGTVEYLYVPGEDKFYFLELNPRLQVEHPTTEMVTGVNLPAAQLLVAMGIPLHRNTDIRRFYNVDVDETTDIDFDAYMENNDLLGSPCRQANGHVIAARITSENPEAGFKPSSGVVKLLNFKSNSNVWGYFSISADSSLHEFADSQFGHVFAYGANREKARQAMIMALKEISIQGDFYTTNNYLVTLLEMNSFSENNFSTSWLDKLIESRLIAERPHSFLATICGAACKAYNQATEIIENSKIVHEKGQALNKSDLTNTFYVDFIYEKQSYNFTAFRSGPNQFTLEINNSTVDVELRKLTDGGLLALVDGHSHPCYLREEVGATRMQIDEYTVLLEEKIDPTQLCSVSPGKLIRYLVENGTQVEEGQAYAEIEVMKMYMTLTSSEKGTVHFIKPPGSVISAGELLGTLELSDPSKIKIAPKFAGKLSDFIKSNSTALKPHQRMSNLISILNNTLNGYYESKPCLEILNELDFLLNSNLEIPFLRFAEILSSIQSRLPASFVREIMTIFDSGKKNSLIFPSKPLLVLINNFVDNINPMELPILSATLKPLIDVIEMYIDGLDSYKLHVYSTLMNKFYATESTHYNKGNAELDFSNAESFKNSSFEDHIQLLLSHAAVKTCSKLILGIIEVNKGKAWSNYQQQSKYESELRLLAALSSRECSRVALKARELLIQSQIPSFKERERQMEQILASSVTDYVYAKGIEYHAPNYEHLQSLVDSNYYVFDVLQSFFYHTISWVRVAAIETYVRRAYHLYSIADIDYIIEENQPLILTWAFYLPADIFSVRSPTLKSNTSLQRVMSVSDLNFITENMTLDSSERLRHGVMSSFDSYNNVVKGFDYVLRQLTLLSELNSRSSSPLLQDRVNPQGSAAQRNKAFITPLTSLATGDKEVSIEQRRAAPRYKDVINIVFKVSKDDDFNDKKWSEILEEFIKSKSNELRKHGVRRVTFQISRNDINPAIFTYRESLDYSENAAIRHIEPALAYQLELTRLSNYNIEPYMTGNQQFHIYRGTAKNDPTDSRIFIRVLVRHGTVKTPVHTIDYLISETDRLLTDILDNLEIIMDQYPNTDCNHLFINFLPIFNLDASQFEPAYRGFLDRHGERLFRLRVTIAEIRFLVQSESPSESPISIRFFVFNELGFVPKLESYIEIIDSNSNDWILRSLDSPPGSLDKLSVSHPHNTRDPLQPRRYKAHKMGTSYVYDYPSLFEQALVVQWHNITKRNKKATLPLHYLKQQELVWNSTENKLKLVLRPPGMSKLGMVGWVFEMFTPECPNGRKIVVVANDITHNIGSFGVEEDIFFYRVSEYARVHGIPRVYLSANSGARIGLAEEVKSLFHSSFLNSEFPERGFEYLYLTEEGKKTLDSMSKGNAISAITEKITSPEGEVRHKITAIIGLGNSLGVENLMGSGLIAGETSRAYRDIFTITLVTCRSVGIGAYLVRLGERVIQNEGHPIILTGNNALNKVLGREVYTSNTQLGGTQIMYKNGVSHLTSKNDFSGINKIIRWLSYVPAYRGEILTPAKLLAWDSIDRNIDYCPPKGPSDPRHFLTGVDIDNQWQSGFFDNDSFVEVLGGWARTVVTGRARLGGIPVGVIAVETRVVENVTPADPANITSQEQVTMEAGGVWYPNSAYKTAQAIRDFNNGENLPLFIFANWRGFSGGQRDMYDQILKFGSYIVDALTEYRQPVFVYIIPNGELRGGAWVVLDSSINPEVMEMYADSTSRGGVIEAQGIVEIKFRKPAIISTMLRLDKKLSDLKQKIDSGNIDESEKEMLIKEFDFRIKLLYPVYNQIAVEFADLHDRAGRMHSKKAIRKIMEWKTSRTYFYHRLRRRLREDAIRAKIVKVNPNMSRSDQIRNIQLWFIEDTTKNSDQNTINHIVDSELFIDSWENNDKEIYEWLEQNHDSLIQRIDLISKKQKLSEIHELATSNPTFAQEAINMLVSLLDDKTKSDILDALNKSD</sequence>
<dbReference type="FunFam" id="3.90.226.10:FF:000010">
    <property type="entry name" value="acetyl-CoA carboxylase isoform X2"/>
    <property type="match status" value="1"/>
</dbReference>
<dbReference type="GO" id="GO:0004075">
    <property type="term" value="F:biotin carboxylase activity"/>
    <property type="evidence" value="ECO:0007669"/>
    <property type="project" value="UniProtKB-EC"/>
</dbReference>
<keyword evidence="5 14" id="KW-0547">Nucleotide-binding</keyword>
<gene>
    <name evidence="20" type="ORF">BB561_001384</name>
</gene>
<dbReference type="GO" id="GO:2001295">
    <property type="term" value="P:malonyl-CoA biosynthetic process"/>
    <property type="evidence" value="ECO:0007669"/>
    <property type="project" value="UniProtKB-UniPathway"/>
</dbReference>
<evidence type="ECO:0000256" key="14">
    <source>
        <dbReference type="PROSITE-ProRule" id="PRU00409"/>
    </source>
</evidence>
<dbReference type="SUPFAM" id="SSF51230">
    <property type="entry name" value="Single hybrid motif"/>
    <property type="match status" value="1"/>
</dbReference>
<evidence type="ECO:0000256" key="7">
    <source>
        <dbReference type="ARBA" id="ARBA00022840"/>
    </source>
</evidence>
<evidence type="ECO:0000256" key="6">
    <source>
        <dbReference type="ARBA" id="ARBA00022832"/>
    </source>
</evidence>
<dbReference type="SUPFAM" id="SSF56059">
    <property type="entry name" value="Glutathione synthetase ATP-binding domain-like"/>
    <property type="match status" value="1"/>
</dbReference>
<evidence type="ECO:0000259" key="15">
    <source>
        <dbReference type="PROSITE" id="PS50968"/>
    </source>
</evidence>
<accession>A0A2T9YUS7</accession>
<proteinExistence type="predicted"/>
<dbReference type="OrthoDB" id="14612at2759"/>
<dbReference type="Gene3D" id="3.90.1770.10">
    <property type="entry name" value="PreATP-grasp domain"/>
    <property type="match status" value="1"/>
</dbReference>
<feature type="domain" description="Lipoyl-binding" evidence="15">
    <location>
        <begin position="668"/>
        <end position="742"/>
    </location>
</feature>
<comment type="caution">
    <text evidence="20">The sequence shown here is derived from an EMBL/GenBank/DDBJ whole genome shotgun (WGS) entry which is preliminary data.</text>
</comment>
<dbReference type="InterPro" id="IPR000089">
    <property type="entry name" value="Biotin_lipoyl"/>
</dbReference>
<protein>
    <submittedName>
        <fullName evidence="20">Uncharacterized protein</fullName>
    </submittedName>
</protein>
<dbReference type="Pfam" id="PF08326">
    <property type="entry name" value="ACC_central"/>
    <property type="match status" value="1"/>
</dbReference>
<dbReference type="InterPro" id="IPR011761">
    <property type="entry name" value="ATP-grasp"/>
</dbReference>
<keyword evidence="7 14" id="KW-0067">ATP-binding</keyword>
<dbReference type="Gene3D" id="3.30.1490.20">
    <property type="entry name" value="ATP-grasp fold, A domain"/>
    <property type="match status" value="1"/>
</dbReference>
<feature type="domain" description="CoA carboxyltransferase N-terminal" evidence="18">
    <location>
        <begin position="1507"/>
        <end position="1850"/>
    </location>
</feature>
<dbReference type="InterPro" id="IPR029045">
    <property type="entry name" value="ClpP/crotonase-like_dom_sf"/>
</dbReference>
<dbReference type="GO" id="GO:0006633">
    <property type="term" value="P:fatty acid biosynthetic process"/>
    <property type="evidence" value="ECO:0007669"/>
    <property type="project" value="UniProtKB-KW"/>
</dbReference>
<dbReference type="InterPro" id="IPR011762">
    <property type="entry name" value="COA_CT_N"/>
</dbReference>
<feature type="domain" description="Biotin carboxylation" evidence="17">
    <location>
        <begin position="32"/>
        <end position="541"/>
    </location>
</feature>
<dbReference type="InterPro" id="IPR011764">
    <property type="entry name" value="Biotin_carboxylation_dom"/>
</dbReference>
<dbReference type="InterPro" id="IPR011763">
    <property type="entry name" value="COA_CT_C"/>
</dbReference>
<feature type="domain" description="ATP-grasp" evidence="16">
    <location>
        <begin position="185"/>
        <end position="381"/>
    </location>
</feature>
<evidence type="ECO:0000256" key="10">
    <source>
        <dbReference type="ARBA" id="ARBA00023267"/>
    </source>
</evidence>
<dbReference type="InterPro" id="IPR034733">
    <property type="entry name" value="AcCoA_carboxyl_beta"/>
</dbReference>
<dbReference type="GO" id="GO:0005739">
    <property type="term" value="C:mitochondrion"/>
    <property type="evidence" value="ECO:0007669"/>
    <property type="project" value="TreeGrafter"/>
</dbReference>
<evidence type="ECO:0000256" key="12">
    <source>
        <dbReference type="ARBA" id="ARBA00048065"/>
    </source>
</evidence>
<dbReference type="Gene3D" id="3.40.50.20">
    <property type="match status" value="1"/>
</dbReference>
<dbReference type="Gene3D" id="2.40.460.10">
    <property type="entry name" value="Biotin dependent carboxylase carboxyltransferase"/>
    <property type="match status" value="1"/>
</dbReference>
<dbReference type="PROSITE" id="PS50989">
    <property type="entry name" value="COA_CT_CTER"/>
    <property type="match status" value="1"/>
</dbReference>
<evidence type="ECO:0000256" key="3">
    <source>
        <dbReference type="ARBA" id="ARBA00022516"/>
    </source>
</evidence>
<keyword evidence="8" id="KW-0443">Lipid metabolism</keyword>
<dbReference type="InterPro" id="IPR001882">
    <property type="entry name" value="Biotin_BS"/>
</dbReference>
<dbReference type="PROSITE" id="PS50968">
    <property type="entry name" value="BIOTINYL_LIPOYL"/>
    <property type="match status" value="1"/>
</dbReference>
<dbReference type="Pfam" id="PF02785">
    <property type="entry name" value="Biotin_carb_C"/>
    <property type="match status" value="1"/>
</dbReference>
<dbReference type="Gene3D" id="3.30.470.20">
    <property type="entry name" value="ATP-grasp fold, B domain"/>
    <property type="match status" value="1"/>
</dbReference>
<feature type="domain" description="CoA carboxyltransferase C-terminal" evidence="19">
    <location>
        <begin position="1856"/>
        <end position="2170"/>
    </location>
</feature>
<dbReference type="GO" id="GO:0003989">
    <property type="term" value="F:acetyl-CoA carboxylase activity"/>
    <property type="evidence" value="ECO:0007669"/>
    <property type="project" value="UniProtKB-EC"/>
</dbReference>
<dbReference type="InterPro" id="IPR013815">
    <property type="entry name" value="ATP_grasp_subdomain_1"/>
</dbReference>
<evidence type="ECO:0000256" key="4">
    <source>
        <dbReference type="ARBA" id="ARBA00022598"/>
    </source>
</evidence>
<evidence type="ECO:0000256" key="9">
    <source>
        <dbReference type="ARBA" id="ARBA00023160"/>
    </source>
</evidence>
<evidence type="ECO:0000256" key="1">
    <source>
        <dbReference type="ARBA" id="ARBA00001953"/>
    </source>
</evidence>
<dbReference type="InterPro" id="IPR011054">
    <property type="entry name" value="Rudment_hybrid_motif"/>
</dbReference>
<dbReference type="SUPFAM" id="SSF51246">
    <property type="entry name" value="Rudiment single hybrid motif"/>
    <property type="match status" value="1"/>
</dbReference>
<dbReference type="FunFam" id="3.30.1490.20:FF:000003">
    <property type="entry name" value="acetyl-CoA carboxylase isoform X1"/>
    <property type="match status" value="1"/>
</dbReference>
<dbReference type="PANTHER" id="PTHR45728">
    <property type="entry name" value="ACETYL-COA CARBOXYLASE, ISOFORM A"/>
    <property type="match status" value="1"/>
</dbReference>
<dbReference type="FunFam" id="2.40.50.100:FF:000005">
    <property type="entry name" value="Acetyl-CoA carboxylase 1"/>
    <property type="match status" value="1"/>
</dbReference>
<evidence type="ECO:0000259" key="17">
    <source>
        <dbReference type="PROSITE" id="PS50979"/>
    </source>
</evidence>
<dbReference type="InterPro" id="IPR005481">
    <property type="entry name" value="BC-like_N"/>
</dbReference>
<keyword evidence="6" id="KW-0276">Fatty acid metabolism</keyword>
<dbReference type="InterPro" id="IPR013537">
    <property type="entry name" value="AcCoA_COase_cen"/>
</dbReference>
<dbReference type="Proteomes" id="UP000245383">
    <property type="component" value="Unassembled WGS sequence"/>
</dbReference>
<dbReference type="PROSITE" id="PS50980">
    <property type="entry name" value="COA_CT_NTER"/>
    <property type="match status" value="1"/>
</dbReference>
<dbReference type="Pfam" id="PF21385">
    <property type="entry name" value="ACCA_BT"/>
    <property type="match status" value="1"/>
</dbReference>
<dbReference type="PROSITE" id="PS50975">
    <property type="entry name" value="ATP_GRASP"/>
    <property type="match status" value="1"/>
</dbReference>
<dbReference type="Pfam" id="PF02786">
    <property type="entry name" value="CPSase_L_D2"/>
    <property type="match status" value="1"/>
</dbReference>
<comment type="cofactor">
    <cofactor evidence="1">
        <name>biotin</name>
        <dbReference type="ChEBI" id="CHEBI:57586"/>
    </cofactor>
</comment>
<dbReference type="Pfam" id="PF00364">
    <property type="entry name" value="Biotin_lipoyl"/>
    <property type="match status" value="1"/>
</dbReference>
<keyword evidence="11" id="KW-0511">Multifunctional enzyme</keyword>
<dbReference type="InterPro" id="IPR005482">
    <property type="entry name" value="Biotin_COase_C"/>
</dbReference>
<comment type="catalytic activity">
    <reaction evidence="12">
        <text>hydrogencarbonate + acetyl-CoA + ATP = malonyl-CoA + ADP + phosphate + H(+)</text>
        <dbReference type="Rhea" id="RHEA:11308"/>
        <dbReference type="ChEBI" id="CHEBI:15378"/>
        <dbReference type="ChEBI" id="CHEBI:17544"/>
        <dbReference type="ChEBI" id="CHEBI:30616"/>
        <dbReference type="ChEBI" id="CHEBI:43474"/>
        <dbReference type="ChEBI" id="CHEBI:57288"/>
        <dbReference type="ChEBI" id="CHEBI:57384"/>
        <dbReference type="ChEBI" id="CHEBI:456216"/>
        <dbReference type="EC" id="6.4.1.2"/>
    </reaction>
</comment>
<dbReference type="Pfam" id="PF00289">
    <property type="entry name" value="Biotin_carb_N"/>
    <property type="match status" value="1"/>
</dbReference>
<comment type="pathway">
    <text evidence="2">Lipid metabolism; malonyl-CoA biosynthesis; malonyl-CoA from acetyl-CoA: step 1/1.</text>
</comment>
<dbReference type="PROSITE" id="PS00188">
    <property type="entry name" value="BIOTIN"/>
    <property type="match status" value="1"/>
</dbReference>
<dbReference type="SUPFAM" id="SSF52440">
    <property type="entry name" value="PreATP-grasp domain"/>
    <property type="match status" value="1"/>
</dbReference>
<dbReference type="Pfam" id="PF01039">
    <property type="entry name" value="Carboxyl_trans"/>
    <property type="match status" value="1"/>
</dbReference>
<dbReference type="Gene3D" id="2.40.50.100">
    <property type="match status" value="1"/>
</dbReference>
<name>A0A2T9YUS7_9FUNG</name>
<keyword evidence="10" id="KW-0092">Biotin</keyword>
<keyword evidence="9" id="KW-0275">Fatty acid biosynthesis</keyword>
<dbReference type="PROSITE" id="PS50979">
    <property type="entry name" value="BC"/>
    <property type="match status" value="1"/>
</dbReference>
<dbReference type="SUPFAM" id="SSF52096">
    <property type="entry name" value="ClpP/crotonase"/>
    <property type="match status" value="2"/>
</dbReference>
<evidence type="ECO:0000256" key="13">
    <source>
        <dbReference type="ARBA" id="ARBA00048600"/>
    </source>
</evidence>
<dbReference type="InterPro" id="IPR005479">
    <property type="entry name" value="CPAse_ATP-bd"/>
</dbReference>
<dbReference type="InterPro" id="IPR011053">
    <property type="entry name" value="Single_hybrid_motif"/>
</dbReference>
<dbReference type="SMART" id="SM00878">
    <property type="entry name" value="Biotin_carb_C"/>
    <property type="match status" value="1"/>
</dbReference>
<organism evidence="20 21">
    <name type="scientific">Smittium simulii</name>
    <dbReference type="NCBI Taxonomy" id="133385"/>
    <lineage>
        <taxon>Eukaryota</taxon>
        <taxon>Fungi</taxon>
        <taxon>Fungi incertae sedis</taxon>
        <taxon>Zoopagomycota</taxon>
        <taxon>Kickxellomycotina</taxon>
        <taxon>Harpellomycetes</taxon>
        <taxon>Harpellales</taxon>
        <taxon>Legeriomycetaceae</taxon>
        <taxon>Smittium</taxon>
    </lineage>
</organism>
<dbReference type="PANTHER" id="PTHR45728:SF3">
    <property type="entry name" value="ACETYL-COA CARBOXYLASE"/>
    <property type="match status" value="1"/>
</dbReference>
<evidence type="ECO:0000256" key="8">
    <source>
        <dbReference type="ARBA" id="ARBA00023098"/>
    </source>
</evidence>
<dbReference type="FunFam" id="3.40.50.20:FF:000005">
    <property type="entry name" value="acetyl-CoA carboxylase isoform X2"/>
    <property type="match status" value="1"/>
</dbReference>
<evidence type="ECO:0000259" key="16">
    <source>
        <dbReference type="PROSITE" id="PS50975"/>
    </source>
</evidence>
<dbReference type="UniPathway" id="UPA00655">
    <property type="reaction ID" value="UER00711"/>
</dbReference>
<evidence type="ECO:0000256" key="11">
    <source>
        <dbReference type="ARBA" id="ARBA00023268"/>
    </source>
</evidence>
<dbReference type="STRING" id="133385.A0A2T9YUS7"/>
<dbReference type="InterPro" id="IPR049076">
    <property type="entry name" value="ACCA"/>
</dbReference>
<keyword evidence="4" id="KW-0436">Ligase</keyword>